<feature type="active site" description="Proton donor/acceptor" evidence="2">
    <location>
        <position position="167"/>
    </location>
</feature>
<dbReference type="RefSeq" id="WP_212507427.1">
    <property type="nucleotide sequence ID" value="NZ_CP060696.1"/>
</dbReference>
<organism evidence="3 4">
    <name type="scientific">Caproicibacterium amylolyticum</name>
    <dbReference type="NCBI Taxonomy" id="2766537"/>
    <lineage>
        <taxon>Bacteria</taxon>
        <taxon>Bacillati</taxon>
        <taxon>Bacillota</taxon>
        <taxon>Clostridia</taxon>
        <taxon>Eubacteriales</taxon>
        <taxon>Oscillospiraceae</taxon>
        <taxon>Caproicibacterium</taxon>
    </lineage>
</organism>
<feature type="active site" description="Acyl-thioester intermediate" evidence="2">
    <location>
        <position position="267"/>
    </location>
</feature>
<dbReference type="CDD" id="cd05826">
    <property type="entry name" value="Sortase_B"/>
    <property type="match status" value="1"/>
</dbReference>
<protein>
    <submittedName>
        <fullName evidence="3">Class B sortase</fullName>
    </submittedName>
</protein>
<dbReference type="InterPro" id="IPR005754">
    <property type="entry name" value="Sortase"/>
</dbReference>
<dbReference type="SUPFAM" id="SSF63817">
    <property type="entry name" value="Sortase"/>
    <property type="match status" value="1"/>
</dbReference>
<accession>A0A7G9WI52</accession>
<keyword evidence="4" id="KW-1185">Reference proteome</keyword>
<dbReference type="KEGG" id="caml:H6X83_01475"/>
<dbReference type="Pfam" id="PF04203">
    <property type="entry name" value="Sortase"/>
    <property type="match status" value="1"/>
</dbReference>
<dbReference type="GO" id="GO:0016787">
    <property type="term" value="F:hydrolase activity"/>
    <property type="evidence" value="ECO:0007669"/>
    <property type="project" value="UniProtKB-KW"/>
</dbReference>
<reference evidence="3 4" key="1">
    <citation type="submission" date="2020-08" db="EMBL/GenBank/DDBJ databases">
        <authorList>
            <person name="Ren C."/>
            <person name="Gu Y."/>
            <person name="Xu Y."/>
        </authorList>
    </citation>
    <scope>NUCLEOTIDE SEQUENCE [LARGE SCALE GENOMIC DNA]</scope>
    <source>
        <strain evidence="3 4">LBM18003</strain>
    </source>
</reference>
<evidence type="ECO:0000256" key="1">
    <source>
        <dbReference type="ARBA" id="ARBA00022801"/>
    </source>
</evidence>
<dbReference type="InterPro" id="IPR023365">
    <property type="entry name" value="Sortase_dom-sf"/>
</dbReference>
<dbReference type="AlphaFoldDB" id="A0A7G9WI52"/>
<dbReference type="Proteomes" id="UP000516046">
    <property type="component" value="Chromosome"/>
</dbReference>
<name>A0A7G9WI52_9FIRM</name>
<evidence type="ECO:0000313" key="4">
    <source>
        <dbReference type="Proteomes" id="UP000516046"/>
    </source>
</evidence>
<evidence type="ECO:0000256" key="2">
    <source>
        <dbReference type="PIRSR" id="PIRSR605754-1"/>
    </source>
</evidence>
<sequence length="284" mass="31992">MSRFREKKGKFSFREKLLLLIFLIVFAACAVWLVAYRVNAAESEAQMAALQKATFTSQQASSSRALSSSSSLKSSAAVSSKASKASAVSSSVRAQPQFEKLQAQNSDIQAWIQIEGTKVNYPVMQTPKKPEFYLYRNLAKQEESRGLPFLDAKSMLKKSKNYLVYGHNMRDGTAFAGLLGYLDQNFCKAHPIIHFDTPYGLGDYQVVAVFRSRIYKTDSKAFKYYQYADIETQDAFNTYIKNVKKRADYDTGTTVSYGDQLLTLSTCYQYVEDGRLVVVAKKVK</sequence>
<gene>
    <name evidence="3" type="ORF">H6X83_01475</name>
</gene>
<dbReference type="InterPro" id="IPR009835">
    <property type="entry name" value="SrtB"/>
</dbReference>
<dbReference type="Gene3D" id="2.40.260.10">
    <property type="entry name" value="Sortase"/>
    <property type="match status" value="1"/>
</dbReference>
<proteinExistence type="predicted"/>
<dbReference type="EMBL" id="CP060696">
    <property type="protein sequence ID" value="QNO18364.1"/>
    <property type="molecule type" value="Genomic_DNA"/>
</dbReference>
<keyword evidence="1" id="KW-0378">Hydrolase</keyword>
<evidence type="ECO:0000313" key="3">
    <source>
        <dbReference type="EMBL" id="QNO18364.1"/>
    </source>
</evidence>
<dbReference type="PROSITE" id="PS51257">
    <property type="entry name" value="PROKAR_LIPOPROTEIN"/>
    <property type="match status" value="1"/>
</dbReference>